<evidence type="ECO:0000313" key="2">
    <source>
        <dbReference type="Proteomes" id="UP000093309"/>
    </source>
</evidence>
<evidence type="ECO:0008006" key="3">
    <source>
        <dbReference type="Google" id="ProtNLM"/>
    </source>
</evidence>
<dbReference type="Proteomes" id="UP000093309">
    <property type="component" value="Unassembled WGS sequence"/>
</dbReference>
<reference evidence="2" key="1">
    <citation type="submission" date="2016-05" db="EMBL/GenBank/DDBJ databases">
        <title>Paenibacillus oryzae. sp. nov., isolated from the rice root.</title>
        <authorList>
            <person name="Zhang J."/>
            <person name="Zhang X."/>
        </authorList>
    </citation>
    <scope>NUCLEOTIDE SEQUENCE [LARGE SCALE GENOMIC DNA]</scope>
    <source>
        <strain evidence="2">KCTC13222</strain>
    </source>
</reference>
<proteinExistence type="predicted"/>
<accession>A0A1C1A392</accession>
<name>A0A1C1A392_9BACL</name>
<gene>
    <name evidence="1" type="ORF">A8709_12955</name>
</gene>
<dbReference type="EMBL" id="LYPC01000014">
    <property type="protein sequence ID" value="OCT15023.1"/>
    <property type="molecule type" value="Genomic_DNA"/>
</dbReference>
<organism evidence="1 2">
    <name type="scientific">Paenibacillus pectinilyticus</name>
    <dbReference type="NCBI Taxonomy" id="512399"/>
    <lineage>
        <taxon>Bacteria</taxon>
        <taxon>Bacillati</taxon>
        <taxon>Bacillota</taxon>
        <taxon>Bacilli</taxon>
        <taxon>Bacillales</taxon>
        <taxon>Paenibacillaceae</taxon>
        <taxon>Paenibacillus</taxon>
    </lineage>
</organism>
<dbReference type="OrthoDB" id="9825629at2"/>
<evidence type="ECO:0000313" key="1">
    <source>
        <dbReference type="EMBL" id="OCT15023.1"/>
    </source>
</evidence>
<keyword evidence="2" id="KW-1185">Reference proteome</keyword>
<sequence>MKTYMWAAVFFLIFIVSIWDDHAKMPVASIQPLSVPKMTFSEERALEKTIRELGLPNVENNTVRERNVNFCGKDRYAVEFGVKIQPLEAENYLVLISEKWRNDADHQEKLNRIRFYYVSPERFELQYQDGSIAATIGECSDDVYGLKSFQPVSPGVFIPQKDLDQISNLGAKKEAILAFVQAWASRNRGEFAQWMESNAMTNEMIDTLLDVRYSYAFTGIDGSVMQNNGGEYCMGIDYQRSDSVEKEEREFKSAVCVRPDDRGKWHVYMID</sequence>
<dbReference type="AlphaFoldDB" id="A0A1C1A392"/>
<comment type="caution">
    <text evidence="1">The sequence shown here is derived from an EMBL/GenBank/DDBJ whole genome shotgun (WGS) entry which is preliminary data.</text>
</comment>
<protein>
    <recommendedName>
        <fullName evidence="3">DUF4830 domain-containing protein</fullName>
    </recommendedName>
</protein>
<dbReference type="RefSeq" id="WP_065851926.1">
    <property type="nucleotide sequence ID" value="NZ_LYPC01000014.1"/>
</dbReference>